<reference evidence="2 3" key="1">
    <citation type="journal article" date="2019" name="Nat. Microbiol.">
        <title>Mediterranean grassland soil C-N compound turnover is dependent on rainfall and depth, and is mediated by genomically divergent microorganisms.</title>
        <authorList>
            <person name="Diamond S."/>
            <person name="Andeer P.F."/>
            <person name="Li Z."/>
            <person name="Crits-Christoph A."/>
            <person name="Burstein D."/>
            <person name="Anantharaman K."/>
            <person name="Lane K.R."/>
            <person name="Thomas B.C."/>
            <person name="Pan C."/>
            <person name="Northen T.R."/>
            <person name="Banfield J.F."/>
        </authorList>
    </citation>
    <scope>NUCLEOTIDE SEQUENCE [LARGE SCALE GENOMIC DNA]</scope>
    <source>
        <strain evidence="2">NP_5</strain>
    </source>
</reference>
<dbReference type="AlphaFoldDB" id="A0A537M5I8"/>
<comment type="caution">
    <text evidence="2">The sequence shown here is derived from an EMBL/GenBank/DDBJ whole genome shotgun (WGS) entry which is preliminary data.</text>
</comment>
<sequence>MVVEWDVGIQMDDGLVLQADVFRPAAPGAYPVILSYGPYAKGLPFQVGYPDQWRRLIEGHPEVLRGSTGRYQNWEVVDPEKWVPDGYACVRVDSRGAGRSPGFLDPFSPREARDFFLCIEWAADQEWSSGKVGLLGISYYAINQWHVASLQPPHLAAICPWEGAADWYRDMARHGGIACVFWANWMEKQVITVQHGLGDRGPLNPNTGQPVAGPETLSNAELVANRVDLRRAILSHPLD</sequence>
<evidence type="ECO:0000313" key="2">
    <source>
        <dbReference type="EMBL" id="TMJ15543.1"/>
    </source>
</evidence>
<dbReference type="Pfam" id="PF02129">
    <property type="entry name" value="Peptidase_S15"/>
    <property type="match status" value="1"/>
</dbReference>
<name>A0A537M5I8_9BACT</name>
<accession>A0A537M5I8</accession>
<evidence type="ECO:0000313" key="3">
    <source>
        <dbReference type="Proteomes" id="UP000320393"/>
    </source>
</evidence>
<dbReference type="PANTHER" id="PTHR43056">
    <property type="entry name" value="PEPTIDASE S9 PROLYL OLIGOPEPTIDASE"/>
    <property type="match status" value="1"/>
</dbReference>
<dbReference type="Proteomes" id="UP000320393">
    <property type="component" value="Unassembled WGS sequence"/>
</dbReference>
<keyword evidence="2" id="KW-0378">Hydrolase</keyword>
<dbReference type="Gene3D" id="3.40.50.1820">
    <property type="entry name" value="alpha/beta hydrolase"/>
    <property type="match status" value="1"/>
</dbReference>
<proteinExistence type="predicted"/>
<feature type="non-terminal residue" evidence="2">
    <location>
        <position position="239"/>
    </location>
</feature>
<dbReference type="InterPro" id="IPR000383">
    <property type="entry name" value="Xaa-Pro-like_dom"/>
</dbReference>
<dbReference type="InterPro" id="IPR050585">
    <property type="entry name" value="Xaa-Pro_dipeptidyl-ppase/CocE"/>
</dbReference>
<gene>
    <name evidence="2" type="ORF">E6H02_01830</name>
</gene>
<dbReference type="GO" id="GO:0016787">
    <property type="term" value="F:hydrolase activity"/>
    <property type="evidence" value="ECO:0007669"/>
    <property type="project" value="UniProtKB-KW"/>
</dbReference>
<feature type="domain" description="Xaa-Pro dipeptidyl-peptidase-like" evidence="1">
    <location>
        <begin position="13"/>
        <end position="185"/>
    </location>
</feature>
<dbReference type="EMBL" id="VBAM01000053">
    <property type="protein sequence ID" value="TMJ15543.1"/>
    <property type="molecule type" value="Genomic_DNA"/>
</dbReference>
<evidence type="ECO:0000259" key="1">
    <source>
        <dbReference type="Pfam" id="PF02129"/>
    </source>
</evidence>
<dbReference type="NCBIfam" id="TIGR00976">
    <property type="entry name" value="CocE_NonD"/>
    <property type="match status" value="1"/>
</dbReference>
<dbReference type="SUPFAM" id="SSF53474">
    <property type="entry name" value="alpha/beta-Hydrolases"/>
    <property type="match status" value="1"/>
</dbReference>
<dbReference type="PANTHER" id="PTHR43056:SF10">
    <property type="entry name" value="COCE_NOND FAMILY, PUTATIVE (AFU_ORTHOLOGUE AFUA_7G00600)-RELATED"/>
    <property type="match status" value="1"/>
</dbReference>
<dbReference type="InterPro" id="IPR005674">
    <property type="entry name" value="CocE/Ser_esterase"/>
</dbReference>
<organism evidence="2 3">
    <name type="scientific">Candidatus Segetimicrobium genomatis</name>
    <dbReference type="NCBI Taxonomy" id="2569760"/>
    <lineage>
        <taxon>Bacteria</taxon>
        <taxon>Bacillati</taxon>
        <taxon>Candidatus Sysuimicrobiota</taxon>
        <taxon>Candidatus Sysuimicrobiia</taxon>
        <taxon>Candidatus Sysuimicrobiales</taxon>
        <taxon>Candidatus Segetimicrobiaceae</taxon>
        <taxon>Candidatus Segetimicrobium</taxon>
    </lineage>
</organism>
<dbReference type="InterPro" id="IPR029058">
    <property type="entry name" value="AB_hydrolase_fold"/>
</dbReference>
<protein>
    <submittedName>
        <fullName evidence="2">CocE/NonD family hydrolase</fullName>
    </submittedName>
</protein>